<keyword evidence="1" id="KW-1133">Transmembrane helix</keyword>
<gene>
    <name evidence="2" type="ORF">IQ230_19520</name>
</gene>
<keyword evidence="3" id="KW-1185">Reference proteome</keyword>
<organism evidence="2 3">
    <name type="scientific">Gloeocapsopsis crepidinum LEGE 06123</name>
    <dbReference type="NCBI Taxonomy" id="588587"/>
    <lineage>
        <taxon>Bacteria</taxon>
        <taxon>Bacillati</taxon>
        <taxon>Cyanobacteriota</taxon>
        <taxon>Cyanophyceae</taxon>
        <taxon>Oscillatoriophycideae</taxon>
        <taxon>Chroococcales</taxon>
        <taxon>Chroococcaceae</taxon>
        <taxon>Gloeocapsopsis</taxon>
    </lineage>
</organism>
<dbReference type="Gene3D" id="3.30.700.10">
    <property type="entry name" value="Glycoprotein, Type 4 Pilin"/>
    <property type="match status" value="1"/>
</dbReference>
<proteinExistence type="predicted"/>
<evidence type="ECO:0000313" key="3">
    <source>
        <dbReference type="Proteomes" id="UP000651156"/>
    </source>
</evidence>
<feature type="transmembrane region" description="Helical" evidence="1">
    <location>
        <begin position="12"/>
        <end position="38"/>
    </location>
</feature>
<sequence>MMLKRSPHKLNQGFTMIEILVVILVIGILAAIAVPSWLNFLDTRRLNIAQDQLYQAMRDAQRNAKRDKSNWQASFRQDNGVVQWAVHQVSSTPTTTDWRSLDQNVRIVATRLNSTDPNDTTLFFDNTNNLWRIVFNHKANPNGQIGKITLSTRNNNQLKRCVIVSTLIGGMRTAKDNKCSSS</sequence>
<dbReference type="EMBL" id="JADEWN010000057">
    <property type="protein sequence ID" value="MBE9192498.1"/>
    <property type="molecule type" value="Genomic_DNA"/>
</dbReference>
<keyword evidence="1" id="KW-0812">Transmembrane</keyword>
<name>A0ABR9UW17_9CHRO</name>
<evidence type="ECO:0000256" key="1">
    <source>
        <dbReference type="SAM" id="Phobius"/>
    </source>
</evidence>
<evidence type="ECO:0000313" key="2">
    <source>
        <dbReference type="EMBL" id="MBE9192498.1"/>
    </source>
</evidence>
<dbReference type="Pfam" id="PF07963">
    <property type="entry name" value="N_methyl"/>
    <property type="match status" value="1"/>
</dbReference>
<protein>
    <submittedName>
        <fullName evidence="2">Type II secretion system protein</fullName>
    </submittedName>
</protein>
<keyword evidence="1" id="KW-0472">Membrane</keyword>
<dbReference type="InterPro" id="IPR012902">
    <property type="entry name" value="N_methyl_site"/>
</dbReference>
<comment type="caution">
    <text evidence="2">The sequence shown here is derived from an EMBL/GenBank/DDBJ whole genome shotgun (WGS) entry which is preliminary data.</text>
</comment>
<dbReference type="Proteomes" id="UP000651156">
    <property type="component" value="Unassembled WGS sequence"/>
</dbReference>
<accession>A0ABR9UW17</accession>
<dbReference type="NCBIfam" id="TIGR02532">
    <property type="entry name" value="IV_pilin_GFxxxE"/>
    <property type="match status" value="1"/>
</dbReference>
<dbReference type="InterPro" id="IPR045584">
    <property type="entry name" value="Pilin-like"/>
</dbReference>
<dbReference type="SUPFAM" id="SSF54523">
    <property type="entry name" value="Pili subunits"/>
    <property type="match status" value="1"/>
</dbReference>
<reference evidence="2 3" key="1">
    <citation type="submission" date="2020-10" db="EMBL/GenBank/DDBJ databases">
        <authorList>
            <person name="Castelo-Branco R."/>
            <person name="Eusebio N."/>
            <person name="Adriana R."/>
            <person name="Vieira A."/>
            <person name="Brugerolle De Fraissinette N."/>
            <person name="Rezende De Castro R."/>
            <person name="Schneider M.P."/>
            <person name="Vasconcelos V."/>
            <person name="Leao P.N."/>
        </authorList>
    </citation>
    <scope>NUCLEOTIDE SEQUENCE [LARGE SCALE GENOMIC DNA]</scope>
    <source>
        <strain evidence="2 3">LEGE 06123</strain>
    </source>
</reference>